<evidence type="ECO:0008006" key="3">
    <source>
        <dbReference type="Google" id="ProtNLM"/>
    </source>
</evidence>
<accession>A0ABV8L9B4</accession>
<proteinExistence type="predicted"/>
<evidence type="ECO:0000313" key="1">
    <source>
        <dbReference type="EMBL" id="MFC4127444.1"/>
    </source>
</evidence>
<reference evidence="2" key="1">
    <citation type="journal article" date="2019" name="Int. J. Syst. Evol. Microbiol.">
        <title>The Global Catalogue of Microorganisms (GCM) 10K type strain sequencing project: providing services to taxonomists for standard genome sequencing and annotation.</title>
        <authorList>
            <consortium name="The Broad Institute Genomics Platform"/>
            <consortium name="The Broad Institute Genome Sequencing Center for Infectious Disease"/>
            <person name="Wu L."/>
            <person name="Ma J."/>
        </authorList>
    </citation>
    <scope>NUCLEOTIDE SEQUENCE [LARGE SCALE GENOMIC DNA]</scope>
    <source>
        <strain evidence="2">CGMCC 4.7204</strain>
    </source>
</reference>
<name>A0ABV8L9B4_9NOCA</name>
<dbReference type="InterPro" id="IPR036736">
    <property type="entry name" value="ACP-like_sf"/>
</dbReference>
<sequence>MTYHPPLVDSGMQEVIGFLTTRNPDFTGDDPDLDLIETRTLDSLGLVEFLLLIQELTGDEIDMETLDLDSIRTLRGLRATYFTARNP</sequence>
<dbReference type="Gene3D" id="1.10.1200.10">
    <property type="entry name" value="ACP-like"/>
    <property type="match status" value="1"/>
</dbReference>
<dbReference type="Proteomes" id="UP001595767">
    <property type="component" value="Unassembled WGS sequence"/>
</dbReference>
<gene>
    <name evidence="1" type="ORF">ACFOW8_21170</name>
</gene>
<dbReference type="SUPFAM" id="SSF47336">
    <property type="entry name" value="ACP-like"/>
    <property type="match status" value="1"/>
</dbReference>
<dbReference type="EMBL" id="JBHSBA010000014">
    <property type="protein sequence ID" value="MFC4127444.1"/>
    <property type="molecule type" value="Genomic_DNA"/>
</dbReference>
<protein>
    <recommendedName>
        <fullName evidence="3">Acyl carrier protein</fullName>
    </recommendedName>
</protein>
<evidence type="ECO:0000313" key="2">
    <source>
        <dbReference type="Proteomes" id="UP001595767"/>
    </source>
</evidence>
<keyword evidence="2" id="KW-1185">Reference proteome</keyword>
<dbReference type="RefSeq" id="WP_378552832.1">
    <property type="nucleotide sequence ID" value="NZ_JBHSBA010000014.1"/>
</dbReference>
<organism evidence="1 2">
    <name type="scientific">Nocardia rhizosphaerae</name>
    <dbReference type="NCBI Taxonomy" id="1691571"/>
    <lineage>
        <taxon>Bacteria</taxon>
        <taxon>Bacillati</taxon>
        <taxon>Actinomycetota</taxon>
        <taxon>Actinomycetes</taxon>
        <taxon>Mycobacteriales</taxon>
        <taxon>Nocardiaceae</taxon>
        <taxon>Nocardia</taxon>
    </lineage>
</organism>
<comment type="caution">
    <text evidence="1">The sequence shown here is derived from an EMBL/GenBank/DDBJ whole genome shotgun (WGS) entry which is preliminary data.</text>
</comment>